<reference evidence="1 2" key="1">
    <citation type="submission" date="2020-08" db="EMBL/GenBank/DDBJ databases">
        <title>The Agave Microbiome: Exploring the role of microbial communities in plant adaptations to desert environments.</title>
        <authorList>
            <person name="Partida-Martinez L.P."/>
        </authorList>
    </citation>
    <scope>NUCLEOTIDE SEQUENCE [LARGE SCALE GENOMIC DNA]</scope>
    <source>
        <strain evidence="1 2">AS2.3</strain>
    </source>
</reference>
<organism evidence="1 2">
    <name type="scientific">Sphingomonas melonis</name>
    <dbReference type="NCBI Taxonomy" id="152682"/>
    <lineage>
        <taxon>Bacteria</taxon>
        <taxon>Pseudomonadati</taxon>
        <taxon>Pseudomonadota</taxon>
        <taxon>Alphaproteobacteria</taxon>
        <taxon>Sphingomonadales</taxon>
        <taxon>Sphingomonadaceae</taxon>
        <taxon>Sphingomonas</taxon>
    </lineage>
</organism>
<keyword evidence="2" id="KW-1185">Reference proteome</keyword>
<proteinExistence type="predicted"/>
<name>A0A7Y9FME8_9SPHN</name>
<dbReference type="Proteomes" id="UP000517753">
    <property type="component" value="Unassembled WGS sequence"/>
</dbReference>
<gene>
    <name evidence="1" type="ORF">HD841_001750</name>
</gene>
<protein>
    <submittedName>
        <fullName evidence="1">Uncharacterized protein</fullName>
    </submittedName>
</protein>
<dbReference type="AlphaFoldDB" id="A0A7Y9FME8"/>
<dbReference type="EMBL" id="JACCBY010000002">
    <property type="protein sequence ID" value="NYD89970.1"/>
    <property type="molecule type" value="Genomic_DNA"/>
</dbReference>
<accession>A0A7Y9FME8</accession>
<evidence type="ECO:0000313" key="2">
    <source>
        <dbReference type="Proteomes" id="UP000517753"/>
    </source>
</evidence>
<sequence>MAFAMLACLCRIDTLPPLRRRLRLPFVGVSVGQVFAVRQEKRLDPRML</sequence>
<evidence type="ECO:0000313" key="1">
    <source>
        <dbReference type="EMBL" id="NYD89970.1"/>
    </source>
</evidence>
<comment type="caution">
    <text evidence="1">The sequence shown here is derived from an EMBL/GenBank/DDBJ whole genome shotgun (WGS) entry which is preliminary data.</text>
</comment>